<dbReference type="AlphaFoldDB" id="A0A5N7AK27"/>
<reference evidence="2 3" key="1">
    <citation type="submission" date="2019-04" db="EMBL/GenBank/DDBJ databases">
        <title>Friends and foes A comparative genomics studyof 23 Aspergillus species from section Flavi.</title>
        <authorList>
            <consortium name="DOE Joint Genome Institute"/>
            <person name="Kjaerbolling I."/>
            <person name="Vesth T."/>
            <person name="Frisvad J.C."/>
            <person name="Nybo J.L."/>
            <person name="Theobald S."/>
            <person name="Kildgaard S."/>
            <person name="Isbrandt T."/>
            <person name="Kuo A."/>
            <person name="Sato A."/>
            <person name="Lyhne E.K."/>
            <person name="Kogle M.E."/>
            <person name="Wiebenga A."/>
            <person name="Kun R.S."/>
            <person name="Lubbers R.J."/>
            <person name="Makela M.R."/>
            <person name="Barry K."/>
            <person name="Chovatia M."/>
            <person name="Clum A."/>
            <person name="Daum C."/>
            <person name="Haridas S."/>
            <person name="He G."/>
            <person name="LaButti K."/>
            <person name="Lipzen A."/>
            <person name="Mondo S."/>
            <person name="Riley R."/>
            <person name="Salamov A."/>
            <person name="Simmons B.A."/>
            <person name="Magnuson J.K."/>
            <person name="Henrissat B."/>
            <person name="Mortensen U.H."/>
            <person name="Larsen T.O."/>
            <person name="Devries R.P."/>
            <person name="Grigoriev I.V."/>
            <person name="Machida M."/>
            <person name="Baker S.E."/>
            <person name="Andersen M.R."/>
        </authorList>
    </citation>
    <scope>NUCLEOTIDE SEQUENCE [LARGE SCALE GENOMIC DNA]</scope>
    <source>
        <strain evidence="2 3">CBS 763.97</strain>
    </source>
</reference>
<dbReference type="GeneID" id="43656153"/>
<dbReference type="Pfam" id="PF14518">
    <property type="entry name" value="Haem_oxygenas_2"/>
    <property type="match status" value="1"/>
</dbReference>
<name>A0A5N7AK27_9EURO</name>
<feature type="compositionally biased region" description="Basic and acidic residues" evidence="1">
    <location>
        <begin position="38"/>
        <end position="50"/>
    </location>
</feature>
<dbReference type="Gene3D" id="1.20.910.10">
    <property type="entry name" value="Heme oxygenase-like"/>
    <property type="match status" value="1"/>
</dbReference>
<gene>
    <name evidence="2" type="ORF">BDV27DRAFT_153044</name>
</gene>
<proteinExistence type="predicted"/>
<dbReference type="EMBL" id="ML737573">
    <property type="protein sequence ID" value="KAE8369556.1"/>
    <property type="molecule type" value="Genomic_DNA"/>
</dbReference>
<keyword evidence="3" id="KW-1185">Reference proteome</keyword>
<evidence type="ECO:0000313" key="3">
    <source>
        <dbReference type="Proteomes" id="UP000326268"/>
    </source>
</evidence>
<evidence type="ECO:0000313" key="2">
    <source>
        <dbReference type="EMBL" id="KAE8369556.1"/>
    </source>
</evidence>
<accession>A0A5N7AK27</accession>
<dbReference type="Proteomes" id="UP000326268">
    <property type="component" value="Unassembled WGS sequence"/>
</dbReference>
<evidence type="ECO:0000256" key="1">
    <source>
        <dbReference type="SAM" id="MobiDB-lite"/>
    </source>
</evidence>
<organism evidence="2 3">
    <name type="scientific">Aspergillus caelatus</name>
    <dbReference type="NCBI Taxonomy" id="61420"/>
    <lineage>
        <taxon>Eukaryota</taxon>
        <taxon>Fungi</taxon>
        <taxon>Dikarya</taxon>
        <taxon>Ascomycota</taxon>
        <taxon>Pezizomycotina</taxon>
        <taxon>Eurotiomycetes</taxon>
        <taxon>Eurotiomycetidae</taxon>
        <taxon>Eurotiales</taxon>
        <taxon>Aspergillaceae</taxon>
        <taxon>Aspergillus</taxon>
        <taxon>Aspergillus subgen. Circumdati</taxon>
    </lineage>
</organism>
<dbReference type="SMART" id="SM01236">
    <property type="entry name" value="Haem_oxygenase_2"/>
    <property type="match status" value="1"/>
</dbReference>
<feature type="region of interest" description="Disordered" evidence="1">
    <location>
        <begin position="28"/>
        <end position="50"/>
    </location>
</feature>
<dbReference type="OrthoDB" id="10057598at2759"/>
<protein>
    <submittedName>
        <fullName evidence="2">Uncharacterized protein</fullName>
    </submittedName>
</protein>
<dbReference type="InterPro" id="IPR016084">
    <property type="entry name" value="Haem_Oase-like_multi-hlx"/>
</dbReference>
<sequence length="713" mass="81267">MVTNLVKAAVALLFIAIVTYTRNRCRGHKREQSAVSKTNHDATQETQAHRPMPEQLYRDMYFKLHNIEEYPDIIKQGRNVLQACISEALQVAHKYNHPILRVAEFSAAEVYQFLQAEQDAVIMQWRDYLQRRASGQGREMFLSADEARQWLIRRAPMKFVDGAWLGYIHRTTSPYAMRSITKDLWQILSEEIGDGDLRKSHVHVFRQLLRDLDYDPGHADSREFSNNSDMDDPHIWKASILQLLISLSPAEFFPEILGYNMHFEMLTLDTLIVAKELRELNIDPTYFTLHITIDNAHSGHTAIASTAVIKYMTAIKMEHGDAVAKRMWNRVQAGYALSSCSTPGVKGLPRSWYSSLAAEILDIFKAKTRAADGLHDTCPVRIGTKSLGEWMNPQTFESEKSQSEFLISLSNSRPWVYKGDSNRSRIIHSMLWEGRMFGAFTEYEVARVRCWIDSLCKESKEQDFIHNDHFSEQSSPLHGNAVLLDTRISSLPNKIRNLGHVRAPDIPNTREASPLTLTIPRDATVKLERLIPLWMTHPCLLESWVSVPWRIGSSEGCASVRLLRAQHGFTPERSVVDGMDEVRREDPQGLVEIGLDIINQSGSRAPQDLDEVLRWWPSSFAYTLASLAMQPRKYTWCLFGMTQAFVHLHKYLSVHGSVMSAKSQAILVEISAREQIILDSLRDGQVENGPEVRELHAGYAMAKTEVEACFNQD</sequence>
<dbReference type="RefSeq" id="XP_031932637.1">
    <property type="nucleotide sequence ID" value="XM_032071707.1"/>
</dbReference>